<name>A0A0C2Z125_9AGAM</name>
<feature type="domain" description="KOW" evidence="4">
    <location>
        <begin position="862"/>
        <end position="889"/>
    </location>
</feature>
<protein>
    <recommendedName>
        <fullName evidence="4">KOW domain-containing protein</fullName>
    </recommendedName>
</protein>
<dbReference type="HOGENOM" id="CLU_256214_0_0_1"/>
<accession>A0A0C2Z125</accession>
<dbReference type="InterPro" id="IPR041988">
    <property type="entry name" value="Ribosomal_uL24_KOW"/>
</dbReference>
<feature type="region of interest" description="Disordered" evidence="3">
    <location>
        <begin position="1129"/>
        <end position="1179"/>
    </location>
</feature>
<dbReference type="GO" id="GO:0005840">
    <property type="term" value="C:ribosome"/>
    <property type="evidence" value="ECO:0007669"/>
    <property type="project" value="UniProtKB-KW"/>
</dbReference>
<dbReference type="InterPro" id="IPR005824">
    <property type="entry name" value="KOW"/>
</dbReference>
<dbReference type="GO" id="GO:0003723">
    <property type="term" value="F:RNA binding"/>
    <property type="evidence" value="ECO:0007669"/>
    <property type="project" value="InterPro"/>
</dbReference>
<feature type="compositionally biased region" description="Acidic residues" evidence="3">
    <location>
        <begin position="542"/>
        <end position="562"/>
    </location>
</feature>
<evidence type="ECO:0000256" key="3">
    <source>
        <dbReference type="SAM" id="MobiDB-lite"/>
    </source>
</evidence>
<feature type="region of interest" description="Disordered" evidence="3">
    <location>
        <begin position="472"/>
        <end position="492"/>
    </location>
</feature>
<keyword evidence="2" id="KW-0687">Ribonucleoprotein</keyword>
<gene>
    <name evidence="5" type="ORF">SCLCIDRAFT_30313</name>
</gene>
<feature type="domain" description="KOW" evidence="4">
    <location>
        <begin position="807"/>
        <end position="834"/>
    </location>
</feature>
<evidence type="ECO:0000313" key="6">
    <source>
        <dbReference type="Proteomes" id="UP000053989"/>
    </source>
</evidence>
<reference evidence="6" key="2">
    <citation type="submission" date="2015-01" db="EMBL/GenBank/DDBJ databases">
        <title>Evolutionary Origins and Diversification of the Mycorrhizal Mutualists.</title>
        <authorList>
            <consortium name="DOE Joint Genome Institute"/>
            <consortium name="Mycorrhizal Genomics Consortium"/>
            <person name="Kohler A."/>
            <person name="Kuo A."/>
            <person name="Nagy L.G."/>
            <person name="Floudas D."/>
            <person name="Copeland A."/>
            <person name="Barry K.W."/>
            <person name="Cichocki N."/>
            <person name="Veneault-Fourrey C."/>
            <person name="LaButti K."/>
            <person name="Lindquist E.A."/>
            <person name="Lipzen A."/>
            <person name="Lundell T."/>
            <person name="Morin E."/>
            <person name="Murat C."/>
            <person name="Riley R."/>
            <person name="Ohm R."/>
            <person name="Sun H."/>
            <person name="Tunlid A."/>
            <person name="Henrissat B."/>
            <person name="Grigoriev I.V."/>
            <person name="Hibbett D.S."/>
            <person name="Martin F."/>
        </authorList>
    </citation>
    <scope>NUCLEOTIDE SEQUENCE [LARGE SCALE GENOMIC DNA]</scope>
    <source>
        <strain evidence="6">Foug A</strain>
    </source>
</reference>
<feature type="domain" description="KOW" evidence="4">
    <location>
        <begin position="993"/>
        <end position="1020"/>
    </location>
</feature>
<sequence>MSRRQGNTKAIELRLEKESDTEHNENMEHVRNLFQEVFDHSTDEQFINHDLPTRKEVTAFTRGDGAGPTMLGLHWDLASSMSMPWNQSVLEFLLVKLTEMRLERGWTTQPRSDAYWRDAVGRKFRWIKNLWEKSQPHAGETASQTAVRLMEAKDAKLKKVCADTRRRAKYTHRINITTELASIRSREGNAEGVVWKWLSDMVTTLGVDGMSSEESDEEDFTSVFHVRMMPWRQDLSHELQIIDSYLKGDVSQGPKSARRIRGLTQLTRKAVEGLLKSLRVTPHSLFLFPSTNTIPSHILRTISHHNSMATSFEISPSMVVGAVYPWLESYAKKESTSLYVLQKIEFELGAVGATFDEDRWLDILDYIDTRQNGWEEVKAKWQRIRSAPLLEDKQAWCLLQAWVHGQSNYSVVTEAMEIAYGDRFVHSEWVEIFNPLLEIWEEEEEEEGLSLPPPLNRHYLLTSSLLPVAHYDKGAPPPSHAKVRAKRQKPKADDLRALDMGVIDLTTLGEDDSAKVGPSKAVQKRRETVVPRSISCFLDVSTLDDEDDEDNDDEEDDKDCCDDTPTAGPSQVLPSGWASFTSRVDDICRHYESGHTNIGCDSSNDPLCRPAVFTMYGSVSLYCFNLNPLEESAADYIRDVLEQKSFKVTQGYHHSLYVEATSPKAIQSSVPPGHHSITRKITLVPTEEVAALYSPREVFTSAFWVWVKCGIYKNDIGYVLSRDGDQVDILVTPCQRPYDADRQKLLFDADATRLAGHGVMGLLHQSFLKKVLEVVELPHPNDLAPYSMAGINPPLVHWTIKMFSAQFWQQGDLVCLMEGELRNTLGPIISVDLQNTSATIEFNGDGGLAVQYSCPILHLQCVYRRGDWVKVFAGSDRGTEGYVMDHSTDLTLSVHRYGEVIEILVDPMLVHSCVPDYRVSEVTQRLDTYSHDPELPQDQFRLATTLASLMGHGEVLLERSYGLTSRSCGLNLYLNLLTFPRKTTFPIPKYGYNVTVGDSVQVMRGKYCGETGIVLNVNFCKASMEIRCKDFTLNVRITSCTKISNWTPLSLRVGSDVWVIAGDKKGRRVNLVFLGCQLSVISMLGYPHYEIRNTDVATSMGYLLNGDKLDAGHLNALIALQQRSFVPEPAVPRQQTPPPSRPLSPVAGELDSGKATKSPWTISTSDFSPPSLLDPPAIAQPAMDQGDIPWLFDDAFCPFTDYHICFNVGLGYDRGSLNKHVAVDIFFQAPTNKDNADGWLQEIDWQVIEDMEIVLEVPNSAQQLMSHKTLPVLSCAVPTIETLIIQWEHLSTHLPQCAPYIKTNAYVIMMFVDPTLHLTWMEEHWSSAEVLKVHHVVLEKMAEYRSHGLVGNNRLYAASDCPAPTPVPADEA</sequence>
<dbReference type="InParanoid" id="A0A0C2Z125"/>
<dbReference type="CDD" id="cd06089">
    <property type="entry name" value="KOW_RPL26"/>
    <property type="match status" value="1"/>
</dbReference>
<feature type="region of interest" description="Disordered" evidence="3">
    <location>
        <begin position="541"/>
        <end position="570"/>
    </location>
</feature>
<evidence type="ECO:0000256" key="2">
    <source>
        <dbReference type="ARBA" id="ARBA00023274"/>
    </source>
</evidence>
<evidence type="ECO:0000259" key="4">
    <source>
        <dbReference type="SMART" id="SM00739"/>
    </source>
</evidence>
<dbReference type="OrthoDB" id="28901at2759"/>
<evidence type="ECO:0000313" key="5">
    <source>
        <dbReference type="EMBL" id="KIM55528.1"/>
    </source>
</evidence>
<dbReference type="GO" id="GO:1990904">
    <property type="term" value="C:ribonucleoprotein complex"/>
    <property type="evidence" value="ECO:0007669"/>
    <property type="project" value="UniProtKB-KW"/>
</dbReference>
<dbReference type="Proteomes" id="UP000053989">
    <property type="component" value="Unassembled WGS sequence"/>
</dbReference>
<organism evidence="5 6">
    <name type="scientific">Scleroderma citrinum Foug A</name>
    <dbReference type="NCBI Taxonomy" id="1036808"/>
    <lineage>
        <taxon>Eukaryota</taxon>
        <taxon>Fungi</taxon>
        <taxon>Dikarya</taxon>
        <taxon>Basidiomycota</taxon>
        <taxon>Agaricomycotina</taxon>
        <taxon>Agaricomycetes</taxon>
        <taxon>Agaricomycetidae</taxon>
        <taxon>Boletales</taxon>
        <taxon>Sclerodermatineae</taxon>
        <taxon>Sclerodermataceae</taxon>
        <taxon>Scleroderma</taxon>
    </lineage>
</organism>
<dbReference type="EMBL" id="KN822133">
    <property type="protein sequence ID" value="KIM55528.1"/>
    <property type="molecule type" value="Genomic_DNA"/>
</dbReference>
<proteinExistence type="predicted"/>
<dbReference type="STRING" id="1036808.A0A0C2Z125"/>
<evidence type="ECO:0000256" key="1">
    <source>
        <dbReference type="ARBA" id="ARBA00022980"/>
    </source>
</evidence>
<reference evidence="5 6" key="1">
    <citation type="submission" date="2014-04" db="EMBL/GenBank/DDBJ databases">
        <authorList>
            <consortium name="DOE Joint Genome Institute"/>
            <person name="Kuo A."/>
            <person name="Kohler A."/>
            <person name="Nagy L.G."/>
            <person name="Floudas D."/>
            <person name="Copeland A."/>
            <person name="Barry K.W."/>
            <person name="Cichocki N."/>
            <person name="Veneault-Fourrey C."/>
            <person name="LaButti K."/>
            <person name="Lindquist E.A."/>
            <person name="Lipzen A."/>
            <person name="Lundell T."/>
            <person name="Morin E."/>
            <person name="Murat C."/>
            <person name="Sun H."/>
            <person name="Tunlid A."/>
            <person name="Henrissat B."/>
            <person name="Grigoriev I.V."/>
            <person name="Hibbett D.S."/>
            <person name="Martin F."/>
            <person name="Nordberg H.P."/>
            <person name="Cantor M.N."/>
            <person name="Hua S.X."/>
        </authorList>
    </citation>
    <scope>NUCLEOTIDE SEQUENCE [LARGE SCALE GENOMIC DNA]</scope>
    <source>
        <strain evidence="5 6">Foug A</strain>
    </source>
</reference>
<dbReference type="SMART" id="SM00739">
    <property type="entry name" value="KOW"/>
    <property type="match status" value="3"/>
</dbReference>
<keyword evidence="6" id="KW-1185">Reference proteome</keyword>
<feature type="compositionally biased region" description="Low complexity" evidence="3">
    <location>
        <begin position="1163"/>
        <end position="1176"/>
    </location>
</feature>
<keyword evidence="1" id="KW-0689">Ribosomal protein</keyword>